<sequence>MQTIEKAPKIIREAKSINHPIDFKWNGKIMEKLIDPAENHNKLELALTGISHKASLGLTAALLEWVYWRYKNHSESSQEMKQRIEALWCSVSNPEHTKPLVFDLNMNAPASGPVDGPLWVALMNVRMIDVLRRKGSYYLQSEIVGLALLARHVSPKKKIFNQWLKNTLKQLTQLFPCQYAYDDLNNNDEVYNPSAEPVICRDFFFDPYYKHTAKSSEIAIKNFIARLDYEINPFLNYPSEAR</sequence>
<dbReference type="RefSeq" id="WP_229990028.1">
    <property type="nucleotide sequence ID" value="NZ_JAJJMO010000001.1"/>
</dbReference>
<evidence type="ECO:0000313" key="1">
    <source>
        <dbReference type="EMBL" id="MCC9073078.1"/>
    </source>
</evidence>
<comment type="caution">
    <text evidence="1">The sequence shown here is derived from an EMBL/GenBank/DDBJ whole genome shotgun (WGS) entry which is preliminary data.</text>
</comment>
<dbReference type="Proteomes" id="UP001430919">
    <property type="component" value="Unassembled WGS sequence"/>
</dbReference>
<reference evidence="1" key="1">
    <citation type="submission" date="2021-11" db="EMBL/GenBank/DDBJ databases">
        <title>Description of novel Flavobacterium species.</title>
        <authorList>
            <person name="Saticioglu I.B."/>
            <person name="Ay H."/>
            <person name="Altun S."/>
            <person name="Duman M."/>
        </authorList>
    </citation>
    <scope>NUCLEOTIDE SEQUENCE</scope>
    <source>
        <strain evidence="1">F-65</strain>
    </source>
</reference>
<protein>
    <recommendedName>
        <fullName evidence="3">Alginate lyase domain-containing protein</fullName>
    </recommendedName>
</protein>
<organism evidence="1 2">
    <name type="scientific">Flavobacterium pisciphilum</name>
    <dbReference type="NCBI Taxonomy" id="2893755"/>
    <lineage>
        <taxon>Bacteria</taxon>
        <taxon>Pseudomonadati</taxon>
        <taxon>Bacteroidota</taxon>
        <taxon>Flavobacteriia</taxon>
        <taxon>Flavobacteriales</taxon>
        <taxon>Flavobacteriaceae</taxon>
        <taxon>Flavobacterium</taxon>
    </lineage>
</organism>
<name>A0ABS8MWP2_9FLAO</name>
<gene>
    <name evidence="1" type="ORF">LNQ49_15985</name>
</gene>
<evidence type="ECO:0000313" key="2">
    <source>
        <dbReference type="Proteomes" id="UP001430919"/>
    </source>
</evidence>
<evidence type="ECO:0008006" key="3">
    <source>
        <dbReference type="Google" id="ProtNLM"/>
    </source>
</evidence>
<accession>A0ABS8MWP2</accession>
<proteinExistence type="predicted"/>
<dbReference type="EMBL" id="JAJJMO010000001">
    <property type="protein sequence ID" value="MCC9073078.1"/>
    <property type="molecule type" value="Genomic_DNA"/>
</dbReference>
<keyword evidence="2" id="KW-1185">Reference proteome</keyword>